<proteinExistence type="predicted"/>
<keyword evidence="1" id="KW-1133">Transmembrane helix</keyword>
<dbReference type="GO" id="GO:0005886">
    <property type="term" value="C:plasma membrane"/>
    <property type="evidence" value="ECO:0007669"/>
    <property type="project" value="TreeGrafter"/>
</dbReference>
<evidence type="ECO:0000313" key="3">
    <source>
        <dbReference type="EMBL" id="GAG48573.1"/>
    </source>
</evidence>
<accession>X0YJ17</accession>
<keyword evidence="1" id="KW-0472">Membrane</keyword>
<feature type="non-terminal residue" evidence="3">
    <location>
        <position position="139"/>
    </location>
</feature>
<sequence length="139" mass="15252">MLDNLQEMVSAWPFGVFFLLVGSCVGSFLNVCIHRLPAGKSLVWPPSHCTVCLAPIAWYDNIPVVSYFVLRGRCRQCGTRFSARYAAVEAASGLIFFGFWLAYFIFGVRPGAAHVGVYAVHMVLASALVASGVIDFERK</sequence>
<feature type="transmembrane region" description="Helical" evidence="1">
    <location>
        <begin position="85"/>
        <end position="106"/>
    </location>
</feature>
<dbReference type="EMBL" id="BARS01054417">
    <property type="protein sequence ID" value="GAG48573.1"/>
    <property type="molecule type" value="Genomic_DNA"/>
</dbReference>
<keyword evidence="1" id="KW-0812">Transmembrane</keyword>
<protein>
    <recommendedName>
        <fullName evidence="2">Prepilin peptidase A24 N-terminal domain-containing protein</fullName>
    </recommendedName>
</protein>
<dbReference type="AlphaFoldDB" id="X0YJ17"/>
<dbReference type="GO" id="GO:0006465">
    <property type="term" value="P:signal peptide processing"/>
    <property type="evidence" value="ECO:0007669"/>
    <property type="project" value="TreeGrafter"/>
</dbReference>
<organism evidence="3">
    <name type="scientific">marine sediment metagenome</name>
    <dbReference type="NCBI Taxonomy" id="412755"/>
    <lineage>
        <taxon>unclassified sequences</taxon>
        <taxon>metagenomes</taxon>
        <taxon>ecological metagenomes</taxon>
    </lineage>
</organism>
<feature type="transmembrane region" description="Helical" evidence="1">
    <location>
        <begin position="112"/>
        <end position="134"/>
    </location>
</feature>
<dbReference type="PANTHER" id="PTHR30487:SF0">
    <property type="entry name" value="PREPILIN LEADER PEPTIDASE_N-METHYLTRANSFERASE-RELATED"/>
    <property type="match status" value="1"/>
</dbReference>
<evidence type="ECO:0000256" key="1">
    <source>
        <dbReference type="SAM" id="Phobius"/>
    </source>
</evidence>
<dbReference type="InterPro" id="IPR010627">
    <property type="entry name" value="Prepilin_pept_A24_N"/>
</dbReference>
<feature type="transmembrane region" description="Helical" evidence="1">
    <location>
        <begin position="12"/>
        <end position="33"/>
    </location>
</feature>
<name>X0YJ17_9ZZZZ</name>
<dbReference type="InterPro" id="IPR050882">
    <property type="entry name" value="Prepilin_peptidase/N-MTase"/>
</dbReference>
<evidence type="ECO:0000259" key="2">
    <source>
        <dbReference type="Pfam" id="PF06750"/>
    </source>
</evidence>
<dbReference type="Pfam" id="PF06750">
    <property type="entry name" value="A24_N_bact"/>
    <property type="match status" value="1"/>
</dbReference>
<dbReference type="PANTHER" id="PTHR30487">
    <property type="entry name" value="TYPE 4 PREPILIN-LIKE PROTEINS LEADER PEPTIDE-PROCESSING ENZYME"/>
    <property type="match status" value="1"/>
</dbReference>
<gene>
    <name evidence="3" type="ORF">S01H1_80559</name>
</gene>
<comment type="caution">
    <text evidence="3">The sequence shown here is derived from an EMBL/GenBank/DDBJ whole genome shotgun (WGS) entry which is preliminary data.</text>
</comment>
<dbReference type="GO" id="GO:0004190">
    <property type="term" value="F:aspartic-type endopeptidase activity"/>
    <property type="evidence" value="ECO:0007669"/>
    <property type="project" value="TreeGrafter"/>
</dbReference>
<feature type="domain" description="Prepilin peptidase A24 N-terminal" evidence="2">
    <location>
        <begin position="20"/>
        <end position="101"/>
    </location>
</feature>
<reference evidence="3" key="1">
    <citation type="journal article" date="2014" name="Front. Microbiol.">
        <title>High frequency of phylogenetically diverse reductive dehalogenase-homologous genes in deep subseafloor sedimentary metagenomes.</title>
        <authorList>
            <person name="Kawai M."/>
            <person name="Futagami T."/>
            <person name="Toyoda A."/>
            <person name="Takaki Y."/>
            <person name="Nishi S."/>
            <person name="Hori S."/>
            <person name="Arai W."/>
            <person name="Tsubouchi T."/>
            <person name="Morono Y."/>
            <person name="Uchiyama I."/>
            <person name="Ito T."/>
            <person name="Fujiyama A."/>
            <person name="Inagaki F."/>
            <person name="Takami H."/>
        </authorList>
    </citation>
    <scope>NUCLEOTIDE SEQUENCE</scope>
    <source>
        <strain evidence="3">Expedition CK06-06</strain>
    </source>
</reference>